<keyword evidence="2 5" id="KW-0694">RNA-binding</keyword>
<accession>A0A388THL4</accession>
<dbReference type="Proteomes" id="UP000275925">
    <property type="component" value="Unassembled WGS sequence"/>
</dbReference>
<feature type="domain" description="Large ribosomal subunit protein bL25 L25" evidence="7">
    <location>
        <begin position="7"/>
        <end position="96"/>
    </location>
</feature>
<feature type="compositionally biased region" description="Basic and acidic residues" evidence="6">
    <location>
        <begin position="218"/>
        <end position="237"/>
    </location>
</feature>
<dbReference type="InterPro" id="IPR020056">
    <property type="entry name" value="Rbsml_bL25/Gln-tRNA_synth_N"/>
</dbReference>
<evidence type="ECO:0000313" key="9">
    <source>
        <dbReference type="EMBL" id="GBR76199.1"/>
    </source>
</evidence>
<dbReference type="GO" id="GO:0022625">
    <property type="term" value="C:cytosolic large ribosomal subunit"/>
    <property type="evidence" value="ECO:0007669"/>
    <property type="project" value="TreeGrafter"/>
</dbReference>
<dbReference type="CDD" id="cd00495">
    <property type="entry name" value="Ribosomal_L25_TL5_CTC"/>
    <property type="match status" value="1"/>
</dbReference>
<evidence type="ECO:0000256" key="4">
    <source>
        <dbReference type="ARBA" id="ARBA00023274"/>
    </source>
</evidence>
<reference evidence="9 10" key="1">
    <citation type="journal article" date="2019" name="ISME J.">
        <title>Genome analyses of uncultured TG2/ZB3 bacteria in 'Margulisbacteria' specifically attached to ectosymbiotic spirochetes of protists in the termite gut.</title>
        <authorList>
            <person name="Utami Y.D."/>
            <person name="Kuwahara H."/>
            <person name="Igai K."/>
            <person name="Murakami T."/>
            <person name="Sugaya K."/>
            <person name="Morikawa T."/>
            <person name="Nagura Y."/>
            <person name="Yuki M."/>
            <person name="Deevong P."/>
            <person name="Inoue T."/>
            <person name="Kihara K."/>
            <person name="Lo N."/>
            <person name="Yamada A."/>
            <person name="Ohkuma M."/>
            <person name="Hongoh Y."/>
        </authorList>
    </citation>
    <scope>NUCLEOTIDE SEQUENCE [LARGE SCALE GENOMIC DNA]</scope>
    <source>
        <strain evidence="9">NkOx7-02</strain>
    </source>
</reference>
<dbReference type="Gene3D" id="2.170.120.20">
    <property type="entry name" value="Ribosomal protein L25, beta domain"/>
    <property type="match status" value="1"/>
</dbReference>
<dbReference type="HAMAP" id="MF_01334">
    <property type="entry name" value="Ribosomal_bL25_CTC"/>
    <property type="match status" value="1"/>
</dbReference>
<evidence type="ECO:0000256" key="1">
    <source>
        <dbReference type="ARBA" id="ARBA00022730"/>
    </source>
</evidence>
<sequence>MTKQVALEAQTRDGLGKEKAKKLRTQGLIPAEFYGKGVENLHLTINHKEFEKALKTSDAKYNSLFKLNIQGKNEEIVLLRDYHKDPLTDKFWHLDFYKIDTKHPVSVKVHVKLVGECPAVKAGLVLAQAVHELPVKCLPLEIPVAIEVDISKLENAHDAVRIGDLKLPNIVIELPPGQEIVHAEVPRELKIEEAPAAETAEVPATAQKAAGEGGADAPKAEAGKEAKPEAKKDEPKK</sequence>
<name>A0A388THL4_9BACT</name>
<evidence type="ECO:0000256" key="3">
    <source>
        <dbReference type="ARBA" id="ARBA00022980"/>
    </source>
</evidence>
<dbReference type="PANTHER" id="PTHR33284:SF1">
    <property type="entry name" value="RIBOSOMAL PROTEIN L25_GLN-TRNA SYNTHETASE, ANTI-CODON-BINDING DOMAIN-CONTAINING PROTEIN"/>
    <property type="match status" value="1"/>
</dbReference>
<evidence type="ECO:0000256" key="6">
    <source>
        <dbReference type="SAM" id="MobiDB-lite"/>
    </source>
</evidence>
<feature type="domain" description="Large ribosomal subunit protein bL25 beta" evidence="8">
    <location>
        <begin position="105"/>
        <end position="171"/>
    </location>
</feature>
<dbReference type="InterPro" id="IPR011035">
    <property type="entry name" value="Ribosomal_bL25/Gln-tRNA_synth"/>
</dbReference>
<gene>
    <name evidence="5 9" type="primary">rplY</name>
    <name evidence="5" type="synonym">ctc</name>
    <name evidence="9" type="ORF">NO2_0791</name>
</gene>
<dbReference type="InterPro" id="IPR020930">
    <property type="entry name" value="Ribosomal_uL5_bac-type"/>
</dbReference>
<protein>
    <recommendedName>
        <fullName evidence="5">Large ribosomal subunit protein bL25</fullName>
    </recommendedName>
    <alternativeName>
        <fullName evidence="5">General stress protein CTC</fullName>
    </alternativeName>
</protein>
<comment type="function">
    <text evidence="5">This is one of the proteins that binds to the 5S RNA in the ribosome where it forms part of the central protuberance.</text>
</comment>
<dbReference type="InterPro" id="IPR037121">
    <property type="entry name" value="Ribosomal_bL25_C"/>
</dbReference>
<organism evidence="9 10">
    <name type="scientific">Candidatus Termititenax persephonae</name>
    <dbReference type="NCBI Taxonomy" id="2218525"/>
    <lineage>
        <taxon>Bacteria</taxon>
        <taxon>Bacillati</taxon>
        <taxon>Candidatus Margulisiibacteriota</taxon>
        <taxon>Candidatus Termititenacia</taxon>
        <taxon>Candidatus Termititenacales</taxon>
        <taxon>Candidatus Termititenacaceae</taxon>
        <taxon>Candidatus Termititenax</taxon>
    </lineage>
</organism>
<evidence type="ECO:0000313" key="10">
    <source>
        <dbReference type="Proteomes" id="UP000275925"/>
    </source>
</evidence>
<comment type="caution">
    <text evidence="9">The sequence shown here is derived from an EMBL/GenBank/DDBJ whole genome shotgun (WGS) entry which is preliminary data.</text>
</comment>
<dbReference type="Gene3D" id="2.40.240.10">
    <property type="entry name" value="Ribosomal Protein L25, Chain P"/>
    <property type="match status" value="1"/>
</dbReference>
<comment type="subunit">
    <text evidence="5">Part of the 50S ribosomal subunit; part of the 5S rRNA/L5/L18/L25 subcomplex. Contacts the 5S rRNA. Binds to the 5S rRNA independently of L5 and L18.</text>
</comment>
<dbReference type="Pfam" id="PF01386">
    <property type="entry name" value="Ribosomal_L25p"/>
    <property type="match status" value="1"/>
</dbReference>
<comment type="similarity">
    <text evidence="5">Belongs to the bacterial ribosomal protein bL25 family. CTC subfamily.</text>
</comment>
<keyword evidence="4 5" id="KW-0687">Ribonucleoprotein</keyword>
<dbReference type="PANTHER" id="PTHR33284">
    <property type="entry name" value="RIBOSOMAL PROTEIN L25/GLN-TRNA SYNTHETASE, ANTI-CODON-BINDING DOMAIN-CONTAINING PROTEIN"/>
    <property type="match status" value="1"/>
</dbReference>
<evidence type="ECO:0000259" key="8">
    <source>
        <dbReference type="Pfam" id="PF14693"/>
    </source>
</evidence>
<dbReference type="InterPro" id="IPR001021">
    <property type="entry name" value="Ribosomal_bL25_long"/>
</dbReference>
<dbReference type="InterPro" id="IPR029751">
    <property type="entry name" value="Ribosomal_L25_dom"/>
</dbReference>
<evidence type="ECO:0000256" key="2">
    <source>
        <dbReference type="ARBA" id="ARBA00022884"/>
    </source>
</evidence>
<dbReference type="GO" id="GO:0008097">
    <property type="term" value="F:5S rRNA binding"/>
    <property type="evidence" value="ECO:0007669"/>
    <property type="project" value="InterPro"/>
</dbReference>
<keyword evidence="1 5" id="KW-0699">rRNA-binding</keyword>
<dbReference type="GO" id="GO:0006412">
    <property type="term" value="P:translation"/>
    <property type="evidence" value="ECO:0007669"/>
    <property type="project" value="UniProtKB-UniRule"/>
</dbReference>
<feature type="region of interest" description="Disordered" evidence="6">
    <location>
        <begin position="192"/>
        <end position="237"/>
    </location>
</feature>
<keyword evidence="3 5" id="KW-0689">Ribosomal protein</keyword>
<dbReference type="SUPFAM" id="SSF50715">
    <property type="entry name" value="Ribosomal protein L25-like"/>
    <property type="match status" value="1"/>
</dbReference>
<proteinExistence type="inferred from homology"/>
<feature type="compositionally biased region" description="Low complexity" evidence="6">
    <location>
        <begin position="194"/>
        <end position="210"/>
    </location>
</feature>
<dbReference type="AlphaFoldDB" id="A0A388THL4"/>
<dbReference type="Pfam" id="PF14693">
    <property type="entry name" value="Ribosomal_TL5_C"/>
    <property type="match status" value="1"/>
</dbReference>
<dbReference type="GO" id="GO:0003735">
    <property type="term" value="F:structural constituent of ribosome"/>
    <property type="evidence" value="ECO:0007669"/>
    <property type="project" value="InterPro"/>
</dbReference>
<dbReference type="InterPro" id="IPR020057">
    <property type="entry name" value="Ribosomal_bL25_b-dom"/>
</dbReference>
<dbReference type="NCBIfam" id="TIGR00731">
    <property type="entry name" value="bL25_bact_ctc"/>
    <property type="match status" value="1"/>
</dbReference>
<evidence type="ECO:0000256" key="5">
    <source>
        <dbReference type="HAMAP-Rule" id="MF_01334"/>
    </source>
</evidence>
<dbReference type="EMBL" id="BGZO01000018">
    <property type="protein sequence ID" value="GBR76199.1"/>
    <property type="molecule type" value="Genomic_DNA"/>
</dbReference>
<keyword evidence="10" id="KW-1185">Reference proteome</keyword>
<evidence type="ECO:0000259" key="7">
    <source>
        <dbReference type="Pfam" id="PF01386"/>
    </source>
</evidence>